<reference evidence="1 2" key="1">
    <citation type="journal article" date="2014" name="Nature">
        <title>The genome of the recently domesticated crop plant sugar beet (Beta vulgaris).</title>
        <authorList>
            <person name="Dohm J.C."/>
            <person name="Minoche A.E."/>
            <person name="Holtgrawe D."/>
            <person name="Capella-Gutierrez S."/>
            <person name="Zakrzewski F."/>
            <person name="Tafer H."/>
            <person name="Rupp O."/>
            <person name="Sorensen T.R."/>
            <person name="Stracke R."/>
            <person name="Reinhardt R."/>
            <person name="Goesmann A."/>
            <person name="Kraft T."/>
            <person name="Schulz B."/>
            <person name="Stadler P.F."/>
            <person name="Schmidt T."/>
            <person name="Gabaldon T."/>
            <person name="Lehrach H."/>
            <person name="Weisshaar B."/>
            <person name="Himmelbauer H."/>
        </authorList>
    </citation>
    <scope>NUCLEOTIDE SEQUENCE [LARGE SCALE GENOMIC DNA]</scope>
    <source>
        <tissue evidence="1">Taproot</tissue>
    </source>
</reference>
<gene>
    <name evidence="1" type="ORF">BVRB_024900</name>
</gene>
<dbReference type="AlphaFoldDB" id="A0A0J8DTI8"/>
<evidence type="ECO:0000313" key="2">
    <source>
        <dbReference type="Proteomes" id="UP000035740"/>
    </source>
</evidence>
<dbReference type="Proteomes" id="UP000035740">
    <property type="component" value="Unassembled WGS sequence"/>
</dbReference>
<organism evidence="1 2">
    <name type="scientific">Beta vulgaris subsp. vulgaris</name>
    <name type="common">Beet</name>
    <dbReference type="NCBI Taxonomy" id="3555"/>
    <lineage>
        <taxon>Eukaryota</taxon>
        <taxon>Viridiplantae</taxon>
        <taxon>Streptophyta</taxon>
        <taxon>Embryophyta</taxon>
        <taxon>Tracheophyta</taxon>
        <taxon>Spermatophyta</taxon>
        <taxon>Magnoliopsida</taxon>
        <taxon>eudicotyledons</taxon>
        <taxon>Gunneridae</taxon>
        <taxon>Pentapetalae</taxon>
        <taxon>Caryophyllales</taxon>
        <taxon>Chenopodiaceae</taxon>
        <taxon>Betoideae</taxon>
        <taxon>Beta</taxon>
    </lineage>
</organism>
<dbReference type="SUPFAM" id="SSF54160">
    <property type="entry name" value="Chromo domain-like"/>
    <property type="match status" value="1"/>
</dbReference>
<evidence type="ECO:0008006" key="3">
    <source>
        <dbReference type="Google" id="ProtNLM"/>
    </source>
</evidence>
<proteinExistence type="predicted"/>
<dbReference type="Gramene" id="KMS94090">
    <property type="protein sequence ID" value="KMS94090"/>
    <property type="gene ID" value="BVRB_024900"/>
</dbReference>
<dbReference type="EMBL" id="KQ096239">
    <property type="protein sequence ID" value="KMS94090.1"/>
    <property type="molecule type" value="Genomic_DNA"/>
</dbReference>
<accession>A0A0J8DTI8</accession>
<feature type="non-terminal residue" evidence="1">
    <location>
        <position position="1"/>
    </location>
</feature>
<keyword evidence="2" id="KW-1185">Reference proteome</keyword>
<evidence type="ECO:0000313" key="1">
    <source>
        <dbReference type="EMBL" id="KMS94090.1"/>
    </source>
</evidence>
<dbReference type="Gene3D" id="2.30.30.140">
    <property type="match status" value="1"/>
</dbReference>
<sequence>FLPLWIPSRSLRHRRFDVAVDLRFLQLQPRNDEELRSPARNREKPKAKIPNQGINRLDRLIQNLQDNDFKADDRNKALKFLRAHQSKWRQQRAMSTSDKAFVLDSWQFKPYEVKIVQVLENGERYRIHYLNWSSKFDEDLPGEFVFRDSPEIRHILEMANTYSKAR</sequence>
<protein>
    <recommendedName>
        <fullName evidence="3">Tudor domain-containing protein</fullName>
    </recommendedName>
</protein>
<name>A0A0J8DTI8_BETVV</name>
<dbReference type="InterPro" id="IPR016197">
    <property type="entry name" value="Chromo-like_dom_sf"/>
</dbReference>